<dbReference type="PROSITE" id="PS00211">
    <property type="entry name" value="ABC_TRANSPORTER_1"/>
    <property type="match status" value="1"/>
</dbReference>
<dbReference type="RefSeq" id="WP_095506210.1">
    <property type="nucleotide sequence ID" value="NZ_BSNC01000001.1"/>
</dbReference>
<dbReference type="SMART" id="SM00382">
    <property type="entry name" value="AAA"/>
    <property type="match status" value="1"/>
</dbReference>
<dbReference type="InterPro" id="IPR003593">
    <property type="entry name" value="AAA+_ATPase"/>
</dbReference>
<dbReference type="Gene3D" id="3.40.50.300">
    <property type="entry name" value="P-loop containing nucleotide triphosphate hydrolases"/>
    <property type="match status" value="1"/>
</dbReference>
<dbReference type="GO" id="GO:0055085">
    <property type="term" value="P:transmembrane transport"/>
    <property type="evidence" value="ECO:0007669"/>
    <property type="project" value="UniProtKB-ARBA"/>
</dbReference>
<keyword evidence="6" id="KW-1185">Reference proteome</keyword>
<sequence>MTALLEVNGISKRYFSGYRRFKRRYKDALKPTSFELQQGQTLAILGQTGSGKTTLARILAGAESPTQGEILFRGEPLAEQDHKQRCRCIRMIFQDPSTSLNPKLTIGELLSEPLKFSADLDDASSQTIINNNLRQVGLLPDHAEFYPHMLSVGQKQRVAVARALMLEPEIIIADEALADLDLSIRSQIVNLLLSLQQKLGISFIIVTQDLNIIRHMSDELMIMADGEVVEHGKSQQLLDDPQHEYTQRLLSQTPQSSAFGGKARQ</sequence>
<keyword evidence="2" id="KW-0547">Nucleotide-binding</keyword>
<reference evidence="5" key="1">
    <citation type="journal article" date="2014" name="Int. J. Syst. Evol. Microbiol.">
        <title>Complete genome sequence of Corynebacterium casei LMG S-19264T (=DSM 44701T), isolated from a smear-ripened cheese.</title>
        <authorList>
            <consortium name="US DOE Joint Genome Institute (JGI-PGF)"/>
            <person name="Walter F."/>
            <person name="Albersmeier A."/>
            <person name="Kalinowski J."/>
            <person name="Ruckert C."/>
        </authorList>
    </citation>
    <scope>NUCLEOTIDE SEQUENCE</scope>
    <source>
        <strain evidence="5">NBRC 101628</strain>
    </source>
</reference>
<dbReference type="InterPro" id="IPR003439">
    <property type="entry name" value="ABC_transporter-like_ATP-bd"/>
</dbReference>
<name>A0AA37W032_9GAMM</name>
<dbReference type="InterPro" id="IPR050319">
    <property type="entry name" value="ABC_transp_ATP-bind"/>
</dbReference>
<reference evidence="5" key="2">
    <citation type="submission" date="2023-01" db="EMBL/GenBank/DDBJ databases">
        <title>Draft genome sequence of Paraferrimonas sedimenticola strain NBRC 101628.</title>
        <authorList>
            <person name="Sun Q."/>
            <person name="Mori K."/>
        </authorList>
    </citation>
    <scope>NUCLEOTIDE SEQUENCE</scope>
    <source>
        <strain evidence="5">NBRC 101628</strain>
    </source>
</reference>
<evidence type="ECO:0000313" key="6">
    <source>
        <dbReference type="Proteomes" id="UP001161422"/>
    </source>
</evidence>
<dbReference type="PROSITE" id="PS50893">
    <property type="entry name" value="ABC_TRANSPORTER_2"/>
    <property type="match status" value="1"/>
</dbReference>
<dbReference type="Proteomes" id="UP001161422">
    <property type="component" value="Unassembled WGS sequence"/>
</dbReference>
<dbReference type="EMBL" id="BSNC01000001">
    <property type="protein sequence ID" value="GLP94843.1"/>
    <property type="molecule type" value="Genomic_DNA"/>
</dbReference>
<evidence type="ECO:0000256" key="2">
    <source>
        <dbReference type="ARBA" id="ARBA00022741"/>
    </source>
</evidence>
<evidence type="ECO:0000256" key="3">
    <source>
        <dbReference type="ARBA" id="ARBA00022840"/>
    </source>
</evidence>
<keyword evidence="1" id="KW-0813">Transport</keyword>
<keyword evidence="3 5" id="KW-0067">ATP-binding</keyword>
<dbReference type="InterPro" id="IPR017871">
    <property type="entry name" value="ABC_transporter-like_CS"/>
</dbReference>
<dbReference type="SUPFAM" id="SSF52540">
    <property type="entry name" value="P-loop containing nucleoside triphosphate hydrolases"/>
    <property type="match status" value="1"/>
</dbReference>
<dbReference type="Pfam" id="PF00005">
    <property type="entry name" value="ABC_tran"/>
    <property type="match status" value="1"/>
</dbReference>
<evidence type="ECO:0000256" key="1">
    <source>
        <dbReference type="ARBA" id="ARBA00022448"/>
    </source>
</evidence>
<dbReference type="PANTHER" id="PTHR43776">
    <property type="entry name" value="TRANSPORT ATP-BINDING PROTEIN"/>
    <property type="match status" value="1"/>
</dbReference>
<dbReference type="AlphaFoldDB" id="A0AA37W032"/>
<dbReference type="CDD" id="cd03257">
    <property type="entry name" value="ABC_NikE_OppD_transporters"/>
    <property type="match status" value="1"/>
</dbReference>
<protein>
    <submittedName>
        <fullName evidence="5">ABC transporter ATP-binding protein</fullName>
    </submittedName>
</protein>
<proteinExistence type="predicted"/>
<dbReference type="GO" id="GO:0016887">
    <property type="term" value="F:ATP hydrolysis activity"/>
    <property type="evidence" value="ECO:0007669"/>
    <property type="project" value="InterPro"/>
</dbReference>
<organism evidence="5 6">
    <name type="scientific">Paraferrimonas sedimenticola</name>
    <dbReference type="NCBI Taxonomy" id="375674"/>
    <lineage>
        <taxon>Bacteria</taxon>
        <taxon>Pseudomonadati</taxon>
        <taxon>Pseudomonadota</taxon>
        <taxon>Gammaproteobacteria</taxon>
        <taxon>Alteromonadales</taxon>
        <taxon>Ferrimonadaceae</taxon>
        <taxon>Paraferrimonas</taxon>
    </lineage>
</organism>
<gene>
    <name evidence="5" type="primary">sapF</name>
    <name evidence="5" type="ORF">GCM10007895_01490</name>
</gene>
<dbReference type="GO" id="GO:0005524">
    <property type="term" value="F:ATP binding"/>
    <property type="evidence" value="ECO:0007669"/>
    <property type="project" value="UniProtKB-KW"/>
</dbReference>
<comment type="caution">
    <text evidence="5">The sequence shown here is derived from an EMBL/GenBank/DDBJ whole genome shotgun (WGS) entry which is preliminary data.</text>
</comment>
<feature type="domain" description="ABC transporter" evidence="4">
    <location>
        <begin position="5"/>
        <end position="250"/>
    </location>
</feature>
<dbReference type="InterPro" id="IPR027417">
    <property type="entry name" value="P-loop_NTPase"/>
</dbReference>
<accession>A0AA37W032</accession>
<evidence type="ECO:0000259" key="4">
    <source>
        <dbReference type="PROSITE" id="PS50893"/>
    </source>
</evidence>
<evidence type="ECO:0000313" key="5">
    <source>
        <dbReference type="EMBL" id="GLP94843.1"/>
    </source>
</evidence>
<dbReference type="PANTHER" id="PTHR43776:SF6">
    <property type="entry name" value="DIPEPTIDE TRANSPORT ATP-BINDING PROTEIN DPPF"/>
    <property type="match status" value="1"/>
</dbReference>